<dbReference type="GO" id="GO:0002250">
    <property type="term" value="P:adaptive immune response"/>
    <property type="evidence" value="ECO:0007669"/>
    <property type="project" value="InterPro"/>
</dbReference>
<dbReference type="GO" id="GO:0038023">
    <property type="term" value="F:signaling receptor activity"/>
    <property type="evidence" value="ECO:0007669"/>
    <property type="project" value="InterPro"/>
</dbReference>
<evidence type="ECO:0000256" key="2">
    <source>
        <dbReference type="SAM" id="Phobius"/>
    </source>
</evidence>
<feature type="chain" id="PRO_5040472075" description="Immunoglobulin subtype domain-containing protein" evidence="3">
    <location>
        <begin position="21"/>
        <end position="293"/>
    </location>
</feature>
<dbReference type="InterPro" id="IPR036179">
    <property type="entry name" value="Ig-like_dom_sf"/>
</dbReference>
<keyword evidence="3" id="KW-0732">Signal</keyword>
<evidence type="ECO:0000313" key="4">
    <source>
        <dbReference type="EMBL" id="KAJ8283875.1"/>
    </source>
</evidence>
<keyword evidence="2" id="KW-0472">Membrane</keyword>
<feature type="signal peptide" evidence="3">
    <location>
        <begin position="1"/>
        <end position="20"/>
    </location>
</feature>
<evidence type="ECO:0000256" key="1">
    <source>
        <dbReference type="SAM" id="MobiDB-lite"/>
    </source>
</evidence>
<protein>
    <recommendedName>
        <fullName evidence="6">Immunoglobulin subtype domain-containing protein</fullName>
    </recommendedName>
</protein>
<evidence type="ECO:0000256" key="3">
    <source>
        <dbReference type="SAM" id="SignalP"/>
    </source>
</evidence>
<dbReference type="PANTHER" id="PTHR15343:SF0">
    <property type="entry name" value="T-CELL ANTIGEN CD7"/>
    <property type="match status" value="1"/>
</dbReference>
<dbReference type="EMBL" id="JAFJMO010000002">
    <property type="protein sequence ID" value="KAJ8283875.1"/>
    <property type="molecule type" value="Genomic_DNA"/>
</dbReference>
<evidence type="ECO:0008006" key="6">
    <source>
        <dbReference type="Google" id="ProtNLM"/>
    </source>
</evidence>
<keyword evidence="2" id="KW-1133">Transmembrane helix</keyword>
<keyword evidence="5" id="KW-1185">Reference proteome</keyword>
<gene>
    <name evidence="4" type="ORF">COCON_G00027250</name>
</gene>
<reference evidence="4" key="1">
    <citation type="journal article" date="2023" name="Science">
        <title>Genome structures resolve the early diversification of teleost fishes.</title>
        <authorList>
            <person name="Parey E."/>
            <person name="Louis A."/>
            <person name="Montfort J."/>
            <person name="Bouchez O."/>
            <person name="Roques C."/>
            <person name="Iampietro C."/>
            <person name="Lluch J."/>
            <person name="Castinel A."/>
            <person name="Donnadieu C."/>
            <person name="Desvignes T."/>
            <person name="Floi Bucao C."/>
            <person name="Jouanno E."/>
            <person name="Wen M."/>
            <person name="Mejri S."/>
            <person name="Dirks R."/>
            <person name="Jansen H."/>
            <person name="Henkel C."/>
            <person name="Chen W.J."/>
            <person name="Zahm M."/>
            <person name="Cabau C."/>
            <person name="Klopp C."/>
            <person name="Thompson A.W."/>
            <person name="Robinson-Rechavi M."/>
            <person name="Braasch I."/>
            <person name="Lecointre G."/>
            <person name="Bobe J."/>
            <person name="Postlethwait J.H."/>
            <person name="Berthelot C."/>
            <person name="Roest Crollius H."/>
            <person name="Guiguen Y."/>
        </authorList>
    </citation>
    <scope>NUCLEOTIDE SEQUENCE</scope>
    <source>
        <strain evidence="4">Concon-B</strain>
    </source>
</reference>
<name>A0A9Q1I6T3_CONCO</name>
<dbReference type="SUPFAM" id="SSF48726">
    <property type="entry name" value="Immunoglobulin"/>
    <property type="match status" value="1"/>
</dbReference>
<dbReference type="GO" id="GO:0016020">
    <property type="term" value="C:membrane"/>
    <property type="evidence" value="ECO:0007669"/>
    <property type="project" value="InterPro"/>
</dbReference>
<dbReference type="Proteomes" id="UP001152803">
    <property type="component" value="Unassembled WGS sequence"/>
</dbReference>
<dbReference type="InterPro" id="IPR013783">
    <property type="entry name" value="Ig-like_fold"/>
</dbReference>
<feature type="region of interest" description="Disordered" evidence="1">
    <location>
        <begin position="270"/>
        <end position="293"/>
    </location>
</feature>
<feature type="transmembrane region" description="Helical" evidence="2">
    <location>
        <begin position="237"/>
        <end position="260"/>
    </location>
</feature>
<feature type="compositionally biased region" description="Polar residues" evidence="1">
    <location>
        <begin position="283"/>
        <end position="293"/>
    </location>
</feature>
<keyword evidence="2" id="KW-0812">Transmembrane</keyword>
<evidence type="ECO:0000313" key="5">
    <source>
        <dbReference type="Proteomes" id="UP001152803"/>
    </source>
</evidence>
<proteinExistence type="predicted"/>
<sequence>MMSLLCLCTAVLSVLSVTLAGETVVLNCDYLWNAKNTCRLLRHRCLSNVRRIRPFLTTYSMLLLQTRDRALTRHTLGTGIRMEALLWTSVLGLLSTPVGATRADSPEVSQSPNAISLMKVNSTAEIQCRTTLGNTTGLYLKRRFSEETEVLYISTPTGKITINRLYKHRLSVAGECCDYMLQLSQLGVNDTDGYYCLWSTRDVASQKVLRYESRDTIIIIREKDPKDCNRIHSLQHILFILSVTTSAVVVGIFLGVLVWWCKSTKKSYRPTQPNQGHHHLCPQHSNRLTYSNN</sequence>
<dbReference type="OrthoDB" id="8901010at2759"/>
<accession>A0A9Q1I6T3</accession>
<dbReference type="Gene3D" id="2.60.40.10">
    <property type="entry name" value="Immunoglobulins"/>
    <property type="match status" value="1"/>
</dbReference>
<organism evidence="4 5">
    <name type="scientific">Conger conger</name>
    <name type="common">Conger eel</name>
    <name type="synonym">Muraena conger</name>
    <dbReference type="NCBI Taxonomy" id="82655"/>
    <lineage>
        <taxon>Eukaryota</taxon>
        <taxon>Metazoa</taxon>
        <taxon>Chordata</taxon>
        <taxon>Craniata</taxon>
        <taxon>Vertebrata</taxon>
        <taxon>Euteleostomi</taxon>
        <taxon>Actinopterygii</taxon>
        <taxon>Neopterygii</taxon>
        <taxon>Teleostei</taxon>
        <taxon>Anguilliformes</taxon>
        <taxon>Congridae</taxon>
        <taxon>Conger</taxon>
    </lineage>
</organism>
<dbReference type="PANTHER" id="PTHR15343">
    <property type="entry name" value="CD7"/>
    <property type="match status" value="1"/>
</dbReference>
<comment type="caution">
    <text evidence="4">The sequence shown here is derived from an EMBL/GenBank/DDBJ whole genome shotgun (WGS) entry which is preliminary data.</text>
</comment>
<dbReference type="AlphaFoldDB" id="A0A9Q1I6T3"/>
<dbReference type="InterPro" id="IPR039090">
    <property type="entry name" value="CD7"/>
</dbReference>